<protein>
    <recommendedName>
        <fullName evidence="5">DUF4436 domain-containing protein</fullName>
    </recommendedName>
</protein>
<feature type="chain" id="PRO_5039608972" description="DUF4436 domain-containing protein" evidence="2">
    <location>
        <begin position="25"/>
        <end position="352"/>
    </location>
</feature>
<name>A0A7W5GB98_9BACL</name>
<proteinExistence type="predicted"/>
<evidence type="ECO:0000313" key="3">
    <source>
        <dbReference type="EMBL" id="MBB3153580.1"/>
    </source>
</evidence>
<dbReference type="AlphaFoldDB" id="A0A7W5GB98"/>
<evidence type="ECO:0008006" key="5">
    <source>
        <dbReference type="Google" id="ProtNLM"/>
    </source>
</evidence>
<keyword evidence="1" id="KW-0472">Membrane</keyword>
<sequence length="352" mass="38987">MLRIRIPAIFIAAILMLLIGPATAGANGGPLYEPAEGYGLLQLDEHSKVSLVQEKVLFKIGKSVNDYMGQADITVSYELHNKSNERKDIRVLFLTPSKEALTVTESGEQVAVSLAHEAKPANWQAAVTDTVTDPVSGKAIRLNQGWIGNQAPVGTQFPLSFGPDETKHIVIQYAEGGGLYEKGIIHKIRSHQYYLTPAEFWEGEPNVELEVQLYAAGAKLHSNLPMEKSSSTVYKASFRRLPSEDWYFSYVFSSRLLFPTNIESEHNLLTLGTAVILATFAACLALLLRKSYIFTISMLGILAFTVYYISRMGGYPFNFIFVALTDILVGVSLVICDVFIRKSIRRRRLGGT</sequence>
<comment type="caution">
    <text evidence="3">The sequence shown here is derived from an EMBL/GenBank/DDBJ whole genome shotgun (WGS) entry which is preliminary data.</text>
</comment>
<evidence type="ECO:0000256" key="1">
    <source>
        <dbReference type="SAM" id="Phobius"/>
    </source>
</evidence>
<keyword evidence="2" id="KW-0732">Signal</keyword>
<evidence type="ECO:0000313" key="4">
    <source>
        <dbReference type="Proteomes" id="UP000518605"/>
    </source>
</evidence>
<organism evidence="3 4">
    <name type="scientific">Paenibacillus endophyticus</name>
    <dbReference type="NCBI Taxonomy" id="1294268"/>
    <lineage>
        <taxon>Bacteria</taxon>
        <taxon>Bacillati</taxon>
        <taxon>Bacillota</taxon>
        <taxon>Bacilli</taxon>
        <taxon>Bacillales</taxon>
        <taxon>Paenibacillaceae</taxon>
        <taxon>Paenibacillus</taxon>
    </lineage>
</organism>
<reference evidence="3 4" key="1">
    <citation type="submission" date="2020-08" db="EMBL/GenBank/DDBJ databases">
        <title>Genomic Encyclopedia of Type Strains, Phase III (KMG-III): the genomes of soil and plant-associated and newly described type strains.</title>
        <authorList>
            <person name="Whitman W."/>
        </authorList>
    </citation>
    <scope>NUCLEOTIDE SEQUENCE [LARGE SCALE GENOMIC DNA]</scope>
    <source>
        <strain evidence="3 4">CECT 8234</strain>
    </source>
</reference>
<gene>
    <name evidence="3" type="ORF">FHS16_003655</name>
</gene>
<accession>A0A7W5GB98</accession>
<feature type="transmembrane region" description="Helical" evidence="1">
    <location>
        <begin position="315"/>
        <end position="340"/>
    </location>
</feature>
<keyword evidence="1" id="KW-1133">Transmembrane helix</keyword>
<dbReference type="Gene3D" id="2.60.40.3680">
    <property type="match status" value="1"/>
</dbReference>
<dbReference type="RefSeq" id="WP_183565432.1">
    <property type="nucleotide sequence ID" value="NZ_CBCSLB010000010.1"/>
</dbReference>
<evidence type="ECO:0000256" key="2">
    <source>
        <dbReference type="SAM" id="SignalP"/>
    </source>
</evidence>
<feature type="signal peptide" evidence="2">
    <location>
        <begin position="1"/>
        <end position="24"/>
    </location>
</feature>
<keyword evidence="4" id="KW-1185">Reference proteome</keyword>
<dbReference type="EMBL" id="JACHXW010000011">
    <property type="protein sequence ID" value="MBB3153580.1"/>
    <property type="molecule type" value="Genomic_DNA"/>
</dbReference>
<keyword evidence="1" id="KW-0812">Transmembrane</keyword>
<feature type="transmembrane region" description="Helical" evidence="1">
    <location>
        <begin position="268"/>
        <end position="287"/>
    </location>
</feature>
<feature type="transmembrane region" description="Helical" evidence="1">
    <location>
        <begin position="292"/>
        <end position="309"/>
    </location>
</feature>
<dbReference type="Proteomes" id="UP000518605">
    <property type="component" value="Unassembled WGS sequence"/>
</dbReference>